<reference evidence="3" key="1">
    <citation type="journal article" date="2017" name="Genome Biol.">
        <title>Comparative genomics reveals high biological diversity and specific adaptations in the industrially and medically important fungal genus Aspergillus.</title>
        <authorList>
            <person name="de Vries R.P."/>
            <person name="Riley R."/>
            <person name="Wiebenga A."/>
            <person name="Aguilar-Osorio G."/>
            <person name="Amillis S."/>
            <person name="Uchima C.A."/>
            <person name="Anderluh G."/>
            <person name="Asadollahi M."/>
            <person name="Askin M."/>
            <person name="Barry K."/>
            <person name="Battaglia E."/>
            <person name="Bayram O."/>
            <person name="Benocci T."/>
            <person name="Braus-Stromeyer S.A."/>
            <person name="Caldana C."/>
            <person name="Canovas D."/>
            <person name="Cerqueira G.C."/>
            <person name="Chen F."/>
            <person name="Chen W."/>
            <person name="Choi C."/>
            <person name="Clum A."/>
            <person name="Dos Santos R.A."/>
            <person name="Damasio A.R."/>
            <person name="Diallinas G."/>
            <person name="Emri T."/>
            <person name="Fekete E."/>
            <person name="Flipphi M."/>
            <person name="Freyberg S."/>
            <person name="Gallo A."/>
            <person name="Gournas C."/>
            <person name="Habgood R."/>
            <person name="Hainaut M."/>
            <person name="Harispe M.L."/>
            <person name="Henrissat B."/>
            <person name="Hilden K.S."/>
            <person name="Hope R."/>
            <person name="Hossain A."/>
            <person name="Karabika E."/>
            <person name="Karaffa L."/>
            <person name="Karanyi Z."/>
            <person name="Krasevec N."/>
            <person name="Kuo A."/>
            <person name="Kusch H."/>
            <person name="LaButti K."/>
            <person name="Lagendijk E.L."/>
            <person name="Lapidus A."/>
            <person name="Levasseur A."/>
            <person name="Lindquist E."/>
            <person name="Lipzen A."/>
            <person name="Logrieco A.F."/>
            <person name="MacCabe A."/>
            <person name="Maekelae M.R."/>
            <person name="Malavazi I."/>
            <person name="Melin P."/>
            <person name="Meyer V."/>
            <person name="Mielnichuk N."/>
            <person name="Miskei M."/>
            <person name="Molnar A.P."/>
            <person name="Mule G."/>
            <person name="Ngan C.Y."/>
            <person name="Orejas M."/>
            <person name="Orosz E."/>
            <person name="Ouedraogo J.P."/>
            <person name="Overkamp K.M."/>
            <person name="Park H.-S."/>
            <person name="Perrone G."/>
            <person name="Piumi F."/>
            <person name="Punt P.J."/>
            <person name="Ram A.F."/>
            <person name="Ramon A."/>
            <person name="Rauscher S."/>
            <person name="Record E."/>
            <person name="Riano-Pachon D.M."/>
            <person name="Robert V."/>
            <person name="Roehrig J."/>
            <person name="Ruller R."/>
            <person name="Salamov A."/>
            <person name="Salih N.S."/>
            <person name="Samson R.A."/>
            <person name="Sandor E."/>
            <person name="Sanguinetti M."/>
            <person name="Schuetze T."/>
            <person name="Sepcic K."/>
            <person name="Shelest E."/>
            <person name="Sherlock G."/>
            <person name="Sophianopoulou V."/>
            <person name="Squina F.M."/>
            <person name="Sun H."/>
            <person name="Susca A."/>
            <person name="Todd R.B."/>
            <person name="Tsang A."/>
            <person name="Unkles S.E."/>
            <person name="van de Wiele N."/>
            <person name="van Rossen-Uffink D."/>
            <person name="Oliveira J.V."/>
            <person name="Vesth T.C."/>
            <person name="Visser J."/>
            <person name="Yu J.-H."/>
            <person name="Zhou M."/>
            <person name="Andersen M.R."/>
            <person name="Archer D.B."/>
            <person name="Baker S.E."/>
            <person name="Benoit I."/>
            <person name="Brakhage A.A."/>
            <person name="Braus G.H."/>
            <person name="Fischer R."/>
            <person name="Frisvad J.C."/>
            <person name="Goldman G.H."/>
            <person name="Houbraken J."/>
            <person name="Oakley B."/>
            <person name="Pocsi I."/>
            <person name="Scazzocchio C."/>
            <person name="Seiboth B."/>
            <person name="vanKuyk P.A."/>
            <person name="Wortman J."/>
            <person name="Dyer P.S."/>
            <person name="Grigoriev I.V."/>
        </authorList>
    </citation>
    <scope>NUCLEOTIDE SEQUENCE [LARGE SCALE GENOMIC DNA]</scope>
    <source>
        <strain evidence="3">CBS 101740 / IMI 381727 / IBT 21946</strain>
    </source>
</reference>
<proteinExistence type="predicted"/>
<dbReference type="OMA" id="IEDSFWH"/>
<sequence>MEGDQSITDTNQMDNYMTPQYKYPSVYSDESDSEIGVTWSPGDGICPSTADFHRCCQFKFDEWRHATSMPLDDTISFPFYLNAFLSLLRHVPPFLHCLPEDANISGRSRTFLILRASLQIQSTDDPACDQPYKLIDYLQCLGSPKPAVYKLKAETQLQPALPIHTKPFRSGYFTNIVLAWSYIVSCRWAEIFQQAGWKSQILHENGMRIEDSFWHLVTQGCWIALVKKEAAKFYSPWMLVSEEAKKDRNRVPVTPNSSLAFDVLVDFCISEGLEIELVTGLASVLLLTSRNAHSPSFAPPVAAPTASATSAPRKKNVLFHDLYQSIDRCLTLSTTQDALDSLMCTLSKADIIDNLQLLRAITYKNSSLCLLWAAAIRGGQETSLLNMCLHGLPPICLVAACWTDTIQSFLQIRYCPSEKEDQSISRANEFQTSFYCRPDTSVPWSPAPPFGRTPVKNVSLEIRQHLEHMHRPISWNTCWVLNSGRRTPATEQSHIRQSPVQGMYHPSSTEHPNDAPYAGQNDAGEQSWAATSRLFNWHRSYDDGIWLDDGTGDIEIIRQLQQHQWIIDPFGASELDDPVEEHKHRELCVESILRWIDEVEHHRH</sequence>
<dbReference type="RefSeq" id="XP_067476639.1">
    <property type="nucleotide sequence ID" value="XM_067627683.1"/>
</dbReference>
<protein>
    <submittedName>
        <fullName evidence="2">Uncharacterized protein</fullName>
    </submittedName>
</protein>
<evidence type="ECO:0000256" key="1">
    <source>
        <dbReference type="SAM" id="MobiDB-lite"/>
    </source>
</evidence>
<name>A0A1L9UCJ3_ASPBC</name>
<evidence type="ECO:0000313" key="2">
    <source>
        <dbReference type="EMBL" id="OJJ69390.1"/>
    </source>
</evidence>
<accession>A0A1L9UCJ3</accession>
<gene>
    <name evidence="2" type="ORF">ASPBRDRAFT_57073</name>
</gene>
<evidence type="ECO:0000313" key="3">
    <source>
        <dbReference type="Proteomes" id="UP000184499"/>
    </source>
</evidence>
<dbReference type="VEuPathDB" id="FungiDB:ASPBRDRAFT_57073"/>
<dbReference type="OrthoDB" id="3549294at2759"/>
<dbReference type="EMBL" id="KV878688">
    <property type="protein sequence ID" value="OJJ69390.1"/>
    <property type="molecule type" value="Genomic_DNA"/>
</dbReference>
<dbReference type="AlphaFoldDB" id="A0A1L9UCJ3"/>
<feature type="compositionally biased region" description="Polar residues" evidence="1">
    <location>
        <begin position="494"/>
        <end position="510"/>
    </location>
</feature>
<dbReference type="Proteomes" id="UP000184499">
    <property type="component" value="Unassembled WGS sequence"/>
</dbReference>
<organism evidence="2 3">
    <name type="scientific">Aspergillus brasiliensis (strain CBS 101740 / IMI 381727 / IBT 21946)</name>
    <dbReference type="NCBI Taxonomy" id="767769"/>
    <lineage>
        <taxon>Eukaryota</taxon>
        <taxon>Fungi</taxon>
        <taxon>Dikarya</taxon>
        <taxon>Ascomycota</taxon>
        <taxon>Pezizomycotina</taxon>
        <taxon>Eurotiomycetes</taxon>
        <taxon>Eurotiomycetidae</taxon>
        <taxon>Eurotiales</taxon>
        <taxon>Aspergillaceae</taxon>
        <taxon>Aspergillus</taxon>
        <taxon>Aspergillus subgen. Circumdati</taxon>
    </lineage>
</organism>
<dbReference type="STRING" id="767769.A0A1L9UCJ3"/>
<dbReference type="GeneID" id="93580171"/>
<feature type="region of interest" description="Disordered" evidence="1">
    <location>
        <begin position="494"/>
        <end position="525"/>
    </location>
</feature>
<keyword evidence="3" id="KW-1185">Reference proteome</keyword>